<organism evidence="2 3">
    <name type="scientific">Pachysolen tannophilus NRRL Y-2460</name>
    <dbReference type="NCBI Taxonomy" id="669874"/>
    <lineage>
        <taxon>Eukaryota</taxon>
        <taxon>Fungi</taxon>
        <taxon>Dikarya</taxon>
        <taxon>Ascomycota</taxon>
        <taxon>Saccharomycotina</taxon>
        <taxon>Pichiomycetes</taxon>
        <taxon>Pachysolenaceae</taxon>
        <taxon>Pachysolen</taxon>
    </lineage>
</organism>
<evidence type="ECO:0008006" key="4">
    <source>
        <dbReference type="Google" id="ProtNLM"/>
    </source>
</evidence>
<evidence type="ECO:0000313" key="2">
    <source>
        <dbReference type="EMBL" id="ODV94013.1"/>
    </source>
</evidence>
<feature type="compositionally biased region" description="Low complexity" evidence="1">
    <location>
        <begin position="101"/>
        <end position="114"/>
    </location>
</feature>
<dbReference type="PANTHER" id="PTHR31126">
    <property type="entry name" value="TYROSINE-PROTEIN PHOSPHATASE"/>
    <property type="match status" value="1"/>
</dbReference>
<proteinExistence type="predicted"/>
<evidence type="ECO:0000313" key="3">
    <source>
        <dbReference type="Proteomes" id="UP000094236"/>
    </source>
</evidence>
<dbReference type="InterPro" id="IPR029021">
    <property type="entry name" value="Prot-tyrosine_phosphatase-like"/>
</dbReference>
<feature type="region of interest" description="Disordered" evidence="1">
    <location>
        <begin position="74"/>
        <end position="146"/>
    </location>
</feature>
<dbReference type="Pfam" id="PF03162">
    <property type="entry name" value="Y_phosphatase2"/>
    <property type="match status" value="2"/>
</dbReference>
<dbReference type="GO" id="GO:0016791">
    <property type="term" value="F:phosphatase activity"/>
    <property type="evidence" value="ECO:0007669"/>
    <property type="project" value="TreeGrafter"/>
</dbReference>
<gene>
    <name evidence="2" type="ORF">PACTADRAFT_35752</name>
</gene>
<name>A0A1E4TQJ0_PACTA</name>
<dbReference type="EMBL" id="KV454017">
    <property type="protein sequence ID" value="ODV94013.1"/>
    <property type="molecule type" value="Genomic_DNA"/>
</dbReference>
<dbReference type="AlphaFoldDB" id="A0A1E4TQJ0"/>
<feature type="compositionally biased region" description="Low complexity" evidence="1">
    <location>
        <begin position="124"/>
        <end position="146"/>
    </location>
</feature>
<dbReference type="InterPro" id="IPR004861">
    <property type="entry name" value="Siw14-like"/>
</dbReference>
<protein>
    <recommendedName>
        <fullName evidence="4">Protein OCA4</fullName>
    </recommendedName>
</protein>
<dbReference type="Gene3D" id="3.90.190.10">
    <property type="entry name" value="Protein tyrosine phosphatase superfamily"/>
    <property type="match status" value="1"/>
</dbReference>
<feature type="compositionally biased region" description="Low complexity" evidence="1">
    <location>
        <begin position="80"/>
        <end position="93"/>
    </location>
</feature>
<dbReference type="OrthoDB" id="6375174at2759"/>
<dbReference type="SUPFAM" id="SSF52799">
    <property type="entry name" value="(Phosphotyrosine protein) phosphatases II"/>
    <property type="match status" value="1"/>
</dbReference>
<dbReference type="Proteomes" id="UP000094236">
    <property type="component" value="Unassembled WGS sequence"/>
</dbReference>
<dbReference type="STRING" id="669874.A0A1E4TQJ0"/>
<sequence length="404" mass="45456">MFVPPDNFGLVEEGIYRCAKLDPLNYPFLETLNLTSLILLDAEKPQRTLLNFVEETNTKAYHIGGSKMTVIEKHKENDPETSSNANANANVSGSGSGSVGASGVEGASGVSETGSGSGTGSGINVGSRVNTSSSGGGNESNSDSANSNNYKMEDWMIIKPNLIVEIFELLLNKKTHNVLLVDKTETVIGILRKLEKWSFSSIINEYRLHCGIKSNYFTETFLELIRVQLVSHDEFLQKQHEKEIKNLNFAKIHKINSNENFKKITSMTISNPMNISKNNEKIQLEQDDETLPENDDLLSLSASPQIPKNLLILAEMRKQKKKSNRSKDGGIEEENINNFSNNITENDKQKFKKYLYYQPLPSNYFNTSTNKKSKSIKIILPKDEDLPNWFIQQRDRWEALTKHV</sequence>
<evidence type="ECO:0000256" key="1">
    <source>
        <dbReference type="SAM" id="MobiDB-lite"/>
    </source>
</evidence>
<accession>A0A1E4TQJ0</accession>
<keyword evidence="3" id="KW-1185">Reference proteome</keyword>
<dbReference type="PANTHER" id="PTHR31126:SF70">
    <property type="entry name" value="PROTEIN OCA4"/>
    <property type="match status" value="1"/>
</dbReference>
<reference evidence="3" key="1">
    <citation type="submission" date="2016-05" db="EMBL/GenBank/DDBJ databases">
        <title>Comparative genomics of biotechnologically important yeasts.</title>
        <authorList>
            <consortium name="DOE Joint Genome Institute"/>
            <person name="Riley R."/>
            <person name="Haridas S."/>
            <person name="Wolfe K.H."/>
            <person name="Lopes M.R."/>
            <person name="Hittinger C.T."/>
            <person name="Goker M."/>
            <person name="Salamov A."/>
            <person name="Wisecaver J."/>
            <person name="Long T.M."/>
            <person name="Aerts A.L."/>
            <person name="Barry K."/>
            <person name="Choi C."/>
            <person name="Clum A."/>
            <person name="Coughlan A.Y."/>
            <person name="Deshpande S."/>
            <person name="Douglass A.P."/>
            <person name="Hanson S.J."/>
            <person name="Klenk H.-P."/>
            <person name="Labutti K."/>
            <person name="Lapidus A."/>
            <person name="Lindquist E."/>
            <person name="Lipzen A."/>
            <person name="Meier-Kolthoff J.P."/>
            <person name="Ohm R.A."/>
            <person name="Otillar R.P."/>
            <person name="Pangilinan J."/>
            <person name="Peng Y."/>
            <person name="Rokas A."/>
            <person name="Rosa C.A."/>
            <person name="Scheuner C."/>
            <person name="Sibirny A.A."/>
            <person name="Slot J.C."/>
            <person name="Stielow J.B."/>
            <person name="Sun H."/>
            <person name="Kurtzman C.P."/>
            <person name="Blackwell M."/>
            <person name="Grigoriev I.V."/>
            <person name="Jeffries T.W."/>
        </authorList>
    </citation>
    <scope>NUCLEOTIDE SEQUENCE [LARGE SCALE GENOMIC DNA]</scope>
    <source>
        <strain evidence="3">NRRL Y-2460</strain>
    </source>
</reference>